<protein>
    <submittedName>
        <fullName evidence="2">Flagellar biosynthesis protein FlgJ</fullName>
    </submittedName>
</protein>
<keyword evidence="2" id="KW-0969">Cilium</keyword>
<organism evidence="2 3">
    <name type="scientific">Allomesorhizobium camelthorni</name>
    <dbReference type="NCBI Taxonomy" id="475069"/>
    <lineage>
        <taxon>Bacteria</taxon>
        <taxon>Pseudomonadati</taxon>
        <taxon>Pseudomonadota</taxon>
        <taxon>Alphaproteobacteria</taxon>
        <taxon>Hyphomicrobiales</taxon>
        <taxon>Phyllobacteriaceae</taxon>
        <taxon>Allomesorhizobium</taxon>
    </lineage>
</organism>
<proteinExistence type="predicted"/>
<dbReference type="EMBL" id="JAAKZF010000011">
    <property type="protein sequence ID" value="NGO51723.1"/>
    <property type="molecule type" value="Genomic_DNA"/>
</dbReference>
<keyword evidence="2" id="KW-0282">Flagellum</keyword>
<dbReference type="InterPro" id="IPR019301">
    <property type="entry name" value="Flagellar_prot_FlgJ_N"/>
</dbReference>
<sequence>MLRVRKPIKGRLVAISPPSDIVLDVARAVEPSSVEAARAQLARRGGAVGGAAAAFSLGDMRNSAAQEADQTKSPDTFKRFEAMVLETFIQNMLPKTAENVYGKGVAGDMWKSMLAGKLADAMAERGGIGISDRILGDHYVEDEKTLPVGPVSGGPDQAEADQQTMLSTALVQEMQRNVARSLFEDQADAAETKS</sequence>
<keyword evidence="2" id="KW-0966">Cell projection</keyword>
<accession>A0A6G4WBZ2</accession>
<gene>
    <name evidence="2" type="ORF">G6N73_11120</name>
</gene>
<name>A0A6G4WBZ2_9HYPH</name>
<dbReference type="Pfam" id="PF10135">
    <property type="entry name" value="Rod-binding"/>
    <property type="match status" value="1"/>
</dbReference>
<dbReference type="Proteomes" id="UP001642900">
    <property type="component" value="Unassembled WGS sequence"/>
</dbReference>
<keyword evidence="3" id="KW-1185">Reference proteome</keyword>
<feature type="domain" description="Flagellar protein FlgJ N-terminal" evidence="1">
    <location>
        <begin position="97"/>
        <end position="134"/>
    </location>
</feature>
<reference evidence="2 3" key="1">
    <citation type="submission" date="2020-02" db="EMBL/GenBank/DDBJ databases">
        <title>Genome sequence of strain CCNWXJ40-4.</title>
        <authorList>
            <person name="Gao J."/>
            <person name="Sun J."/>
        </authorList>
    </citation>
    <scope>NUCLEOTIDE SEQUENCE [LARGE SCALE GENOMIC DNA]</scope>
    <source>
        <strain evidence="2 3">CCNWXJ 40-4</strain>
    </source>
</reference>
<evidence type="ECO:0000259" key="1">
    <source>
        <dbReference type="Pfam" id="PF10135"/>
    </source>
</evidence>
<evidence type="ECO:0000313" key="3">
    <source>
        <dbReference type="Proteomes" id="UP001642900"/>
    </source>
</evidence>
<dbReference type="AlphaFoldDB" id="A0A6G4WBZ2"/>
<comment type="caution">
    <text evidence="2">The sequence shown here is derived from an EMBL/GenBank/DDBJ whole genome shotgun (WGS) entry which is preliminary data.</text>
</comment>
<evidence type="ECO:0000313" key="2">
    <source>
        <dbReference type="EMBL" id="NGO51723.1"/>
    </source>
</evidence>